<organism evidence="1 2">
    <name type="scientific">Parapedobacter indicus</name>
    <dbReference type="NCBI Taxonomy" id="1477437"/>
    <lineage>
        <taxon>Bacteria</taxon>
        <taxon>Pseudomonadati</taxon>
        <taxon>Bacteroidota</taxon>
        <taxon>Sphingobacteriia</taxon>
        <taxon>Sphingobacteriales</taxon>
        <taxon>Sphingobacteriaceae</taxon>
        <taxon>Parapedobacter</taxon>
    </lineage>
</organism>
<dbReference type="AlphaFoldDB" id="A0A1I3JD81"/>
<dbReference type="Proteomes" id="UP000198670">
    <property type="component" value="Unassembled WGS sequence"/>
</dbReference>
<evidence type="ECO:0000313" key="1">
    <source>
        <dbReference type="EMBL" id="SFI58174.1"/>
    </source>
</evidence>
<dbReference type="STRING" id="1477437.SAMN05444682_104401"/>
<protein>
    <submittedName>
        <fullName evidence="1">Uncharacterized protein</fullName>
    </submittedName>
</protein>
<evidence type="ECO:0000313" key="2">
    <source>
        <dbReference type="Proteomes" id="UP000198670"/>
    </source>
</evidence>
<name>A0A1I3JD81_9SPHI</name>
<keyword evidence="2" id="KW-1185">Reference proteome</keyword>
<reference evidence="1 2" key="1">
    <citation type="submission" date="2016-10" db="EMBL/GenBank/DDBJ databases">
        <authorList>
            <person name="de Groot N.N."/>
        </authorList>
    </citation>
    <scope>NUCLEOTIDE SEQUENCE [LARGE SCALE GENOMIC DNA]</scope>
    <source>
        <strain evidence="1 2">RK1</strain>
    </source>
</reference>
<dbReference type="EMBL" id="FOQO01000004">
    <property type="protein sequence ID" value="SFI58174.1"/>
    <property type="molecule type" value="Genomic_DNA"/>
</dbReference>
<sequence length="42" mass="4963">MIKNYFDVKTIVNREAVIVESSREIAEKYAIKFIQLAKELNF</sequence>
<gene>
    <name evidence="1" type="ORF">SAMN05444682_104401</name>
</gene>
<accession>A0A1I3JD81</accession>
<proteinExistence type="predicted"/>